<dbReference type="AlphaFoldDB" id="A0A8H9IJT6"/>
<evidence type="ECO:0008006" key="5">
    <source>
        <dbReference type="Google" id="ProtNLM"/>
    </source>
</evidence>
<dbReference type="Proteomes" id="UP000622604">
    <property type="component" value="Unassembled WGS sequence"/>
</dbReference>
<protein>
    <recommendedName>
        <fullName evidence="5">DUF4134 domain-containing protein</fullName>
    </recommendedName>
</protein>
<feature type="transmembrane region" description="Helical" evidence="1">
    <location>
        <begin position="84"/>
        <end position="104"/>
    </location>
</feature>
<name>A0A8H9IJT6_9ALTE</name>
<accession>A0A8H9IJT6</accession>
<reference evidence="3" key="1">
    <citation type="journal article" date="2014" name="Int. J. Syst. Evol. Microbiol.">
        <title>Complete genome sequence of Corynebacterium casei LMG S-19264T (=DSM 44701T), isolated from a smear-ripened cheese.</title>
        <authorList>
            <consortium name="US DOE Joint Genome Institute (JGI-PGF)"/>
            <person name="Walter F."/>
            <person name="Albersmeier A."/>
            <person name="Kalinowski J."/>
            <person name="Ruckert C."/>
        </authorList>
    </citation>
    <scope>NUCLEOTIDE SEQUENCE</scope>
    <source>
        <strain evidence="3">KCTC 32337</strain>
    </source>
</reference>
<dbReference type="RefSeq" id="WP_013755158.1">
    <property type="nucleotide sequence ID" value="NZ_BMZC01000022.1"/>
</dbReference>
<sequence length="124" mass="12793">MKKSSTLKSVSKLVMGGFLMAATPLYVFAANNAGLSDMLGNGGDILKAVLLLVVGAAGLYGFIVAFMGVAGLMSKNPNESKVSAGYQVILGAALFSLMALIVALNTEFIGDSSEVDTTINLIRD</sequence>
<feature type="chain" id="PRO_5034416469" description="DUF4134 domain-containing protein" evidence="2">
    <location>
        <begin position="30"/>
        <end position="124"/>
    </location>
</feature>
<reference evidence="3" key="2">
    <citation type="submission" date="2020-09" db="EMBL/GenBank/DDBJ databases">
        <authorList>
            <person name="Sun Q."/>
            <person name="Kim S."/>
        </authorList>
    </citation>
    <scope>NUCLEOTIDE SEQUENCE</scope>
    <source>
        <strain evidence="3">KCTC 32337</strain>
    </source>
</reference>
<evidence type="ECO:0000313" key="4">
    <source>
        <dbReference type="Proteomes" id="UP000622604"/>
    </source>
</evidence>
<evidence type="ECO:0000256" key="2">
    <source>
        <dbReference type="SAM" id="SignalP"/>
    </source>
</evidence>
<feature type="signal peptide" evidence="2">
    <location>
        <begin position="1"/>
        <end position="29"/>
    </location>
</feature>
<comment type="caution">
    <text evidence="3">The sequence shown here is derived from an EMBL/GenBank/DDBJ whole genome shotgun (WGS) entry which is preliminary data.</text>
</comment>
<keyword evidence="1" id="KW-0472">Membrane</keyword>
<evidence type="ECO:0000256" key="1">
    <source>
        <dbReference type="SAM" id="Phobius"/>
    </source>
</evidence>
<keyword evidence="2" id="KW-0732">Signal</keyword>
<feature type="transmembrane region" description="Helical" evidence="1">
    <location>
        <begin position="45"/>
        <end position="72"/>
    </location>
</feature>
<evidence type="ECO:0000313" key="3">
    <source>
        <dbReference type="EMBL" id="GGZ82737.1"/>
    </source>
</evidence>
<gene>
    <name evidence="3" type="ORF">GCM10011274_45560</name>
</gene>
<dbReference type="EMBL" id="BMZC01000022">
    <property type="protein sequence ID" value="GGZ82737.1"/>
    <property type="molecule type" value="Genomic_DNA"/>
</dbReference>
<keyword evidence="1" id="KW-1133">Transmembrane helix</keyword>
<keyword evidence="1" id="KW-0812">Transmembrane</keyword>
<proteinExistence type="predicted"/>
<organism evidence="3 4">
    <name type="scientific">Paraglaciecola chathamensis</name>
    <dbReference type="NCBI Taxonomy" id="368405"/>
    <lineage>
        <taxon>Bacteria</taxon>
        <taxon>Pseudomonadati</taxon>
        <taxon>Pseudomonadota</taxon>
        <taxon>Gammaproteobacteria</taxon>
        <taxon>Alteromonadales</taxon>
        <taxon>Alteromonadaceae</taxon>
        <taxon>Paraglaciecola</taxon>
    </lineage>
</organism>